<gene>
    <name evidence="13" type="primary">HSD11B1L</name>
</gene>
<evidence type="ECO:0000313" key="12">
    <source>
        <dbReference type="Proteomes" id="UP000694857"/>
    </source>
</evidence>
<dbReference type="GO" id="GO:0016491">
    <property type="term" value="F:oxidoreductase activity"/>
    <property type="evidence" value="ECO:0007669"/>
    <property type="project" value="UniProtKB-KW"/>
</dbReference>
<evidence type="ECO:0000256" key="3">
    <source>
        <dbReference type="ARBA" id="ARBA00022525"/>
    </source>
</evidence>
<feature type="chain" id="PRO_5034198848" description="Hydroxysteroid 11-beta-dehydrogenase 1-like protein" evidence="11">
    <location>
        <begin position="20"/>
        <end position="312"/>
    </location>
</feature>
<dbReference type="SUPFAM" id="SSF51735">
    <property type="entry name" value="NAD(P)-binding Rossmann-fold domains"/>
    <property type="match status" value="1"/>
</dbReference>
<dbReference type="OrthoDB" id="1933717at2759"/>
<evidence type="ECO:0000256" key="10">
    <source>
        <dbReference type="ARBA" id="ARBA00093430"/>
    </source>
</evidence>
<evidence type="ECO:0000256" key="1">
    <source>
        <dbReference type="ARBA" id="ARBA00004613"/>
    </source>
</evidence>
<feature type="signal peptide" evidence="11">
    <location>
        <begin position="1"/>
        <end position="19"/>
    </location>
</feature>
<keyword evidence="6" id="KW-0560">Oxidoreductase</keyword>
<comment type="function">
    <text evidence="10">Unidirectional NADP(+)-dependent cortisol dehydrogenase (in vitro).</text>
</comment>
<keyword evidence="12" id="KW-1185">Reference proteome</keyword>
<dbReference type="KEGG" id="bmus:118891960"/>
<dbReference type="PANTHER" id="PTHR44279">
    <property type="entry name" value="HYDROXYSTEROID (11-BETA) DEHYDROGENASE 1-LIKE B-RELATED"/>
    <property type="match status" value="1"/>
</dbReference>
<organism evidence="12 13">
    <name type="scientific">Balaenoptera musculus</name>
    <name type="common">Blue whale</name>
    <dbReference type="NCBI Taxonomy" id="9771"/>
    <lineage>
        <taxon>Eukaryota</taxon>
        <taxon>Metazoa</taxon>
        <taxon>Chordata</taxon>
        <taxon>Craniata</taxon>
        <taxon>Vertebrata</taxon>
        <taxon>Euteleostomi</taxon>
        <taxon>Mammalia</taxon>
        <taxon>Eutheria</taxon>
        <taxon>Laurasiatheria</taxon>
        <taxon>Artiodactyla</taxon>
        <taxon>Whippomorpha</taxon>
        <taxon>Cetacea</taxon>
        <taxon>Mysticeti</taxon>
        <taxon>Balaenopteridae</taxon>
        <taxon>Balaenoptera</taxon>
    </lineage>
</organism>
<dbReference type="InterPro" id="IPR051253">
    <property type="entry name" value="11-beta-HSD"/>
</dbReference>
<dbReference type="AlphaFoldDB" id="A0A8B8X0U6"/>
<dbReference type="PANTHER" id="PTHR44279:SF3">
    <property type="entry name" value="HYDROXYSTEROID 11-BETA-DEHYDROGENASE 1-LIKE PROTEIN"/>
    <property type="match status" value="1"/>
</dbReference>
<evidence type="ECO:0000256" key="2">
    <source>
        <dbReference type="ARBA" id="ARBA00006484"/>
    </source>
</evidence>
<dbReference type="InterPro" id="IPR002347">
    <property type="entry name" value="SDR_fam"/>
</dbReference>
<evidence type="ECO:0000256" key="5">
    <source>
        <dbReference type="ARBA" id="ARBA00022857"/>
    </source>
</evidence>
<name>A0A8B8X0U6_BALMU</name>
<comment type="similarity">
    <text evidence="2">Belongs to the short-chain dehydrogenases/reductases (SDR) family.</text>
</comment>
<comment type="catalytic activity">
    <reaction evidence="9">
        <text>cortisone + NADPH + H(+) = cortisol + NADP(+)</text>
        <dbReference type="Rhea" id="RHEA:68616"/>
        <dbReference type="ChEBI" id="CHEBI:15378"/>
        <dbReference type="ChEBI" id="CHEBI:16962"/>
        <dbReference type="ChEBI" id="CHEBI:17650"/>
        <dbReference type="ChEBI" id="CHEBI:57783"/>
        <dbReference type="ChEBI" id="CHEBI:58349"/>
    </reaction>
    <physiologicalReaction direction="right-to-left" evidence="9">
        <dbReference type="Rhea" id="RHEA:68618"/>
    </physiologicalReaction>
</comment>
<dbReference type="GO" id="GO:0005576">
    <property type="term" value="C:extracellular region"/>
    <property type="evidence" value="ECO:0007669"/>
    <property type="project" value="UniProtKB-SubCell"/>
</dbReference>
<evidence type="ECO:0000256" key="9">
    <source>
        <dbReference type="ARBA" id="ARBA00093198"/>
    </source>
</evidence>
<proteinExistence type="inferred from homology"/>
<keyword evidence="5" id="KW-0521">NADP</keyword>
<sequence>MKVLLLAGLGALFFAYYWDDNFDPASLQGARVLLTGASVGVGEELAYHYARLGSHLVLTAHTEALLQKVVGNCRKLGAPKVFYIAADMASPEVPERVVQFALDKLGGLDYLVLNHLGAAPAGTRARSAQATRWLMQALGSAPAPSGLRFLLRPVTRSRHLQVNFLSYVQLTSLALPSLTDSKGSLVVVSSLLGRVPTSFSSPYSAAKFALNSFFGSLRRELDVQDVHVAITMCVLGLRDRASAAEGVRGVTRAKAAPGPKAALAVIRGGATRASGVFYPWRFHLLCLLRGWMPQPRAWFIRQELNITTPAAA</sequence>
<dbReference type="PRINTS" id="PR00081">
    <property type="entry name" value="GDHRDH"/>
</dbReference>
<dbReference type="GeneID" id="118891960"/>
<dbReference type="CTD" id="374875"/>
<dbReference type="InterPro" id="IPR036291">
    <property type="entry name" value="NAD(P)-bd_dom_sf"/>
</dbReference>
<evidence type="ECO:0000256" key="4">
    <source>
        <dbReference type="ARBA" id="ARBA00022729"/>
    </source>
</evidence>
<accession>A0A8B8X0U6</accession>
<evidence type="ECO:0000256" key="11">
    <source>
        <dbReference type="SAM" id="SignalP"/>
    </source>
</evidence>
<evidence type="ECO:0000313" key="13">
    <source>
        <dbReference type="RefSeq" id="XP_036701770.1"/>
    </source>
</evidence>
<dbReference type="PROSITE" id="PS00061">
    <property type="entry name" value="ADH_SHORT"/>
    <property type="match status" value="1"/>
</dbReference>
<evidence type="ECO:0000256" key="6">
    <source>
        <dbReference type="ARBA" id="ARBA00023002"/>
    </source>
</evidence>
<dbReference type="InterPro" id="IPR020904">
    <property type="entry name" value="Sc_DH/Rdtase_CS"/>
</dbReference>
<dbReference type="Pfam" id="PF00106">
    <property type="entry name" value="adh_short"/>
    <property type="match status" value="2"/>
</dbReference>
<dbReference type="RefSeq" id="XP_036701770.1">
    <property type="nucleotide sequence ID" value="XM_036845875.1"/>
</dbReference>
<dbReference type="Gene3D" id="3.40.50.720">
    <property type="entry name" value="NAD(P)-binding Rossmann-like Domain"/>
    <property type="match status" value="1"/>
</dbReference>
<protein>
    <recommendedName>
        <fullName evidence="7">Hydroxysteroid 11-beta-dehydrogenase 1-like protein</fullName>
    </recommendedName>
    <alternativeName>
        <fullName evidence="8">11-beta-hydroxysteroid dehydrogenase type 3</fullName>
    </alternativeName>
</protein>
<evidence type="ECO:0000256" key="7">
    <source>
        <dbReference type="ARBA" id="ARBA00040597"/>
    </source>
</evidence>
<comment type="subcellular location">
    <subcellularLocation>
        <location evidence="1">Secreted</location>
    </subcellularLocation>
</comment>
<keyword evidence="4 11" id="KW-0732">Signal</keyword>
<reference evidence="13" key="1">
    <citation type="submission" date="2025-08" db="UniProtKB">
        <authorList>
            <consortium name="RefSeq"/>
        </authorList>
    </citation>
    <scope>IDENTIFICATION</scope>
    <source>
        <tissue evidence="13">Epidermis and Blubber</tissue>
    </source>
</reference>
<dbReference type="Proteomes" id="UP000694857">
    <property type="component" value="Chromosome 3"/>
</dbReference>
<keyword evidence="3" id="KW-0964">Secreted</keyword>
<evidence type="ECO:0000256" key="8">
    <source>
        <dbReference type="ARBA" id="ARBA00042169"/>
    </source>
</evidence>